<dbReference type="Proteomes" id="UP000785679">
    <property type="component" value="Unassembled WGS sequence"/>
</dbReference>
<gene>
    <name evidence="1" type="ORF">FGO68_gene3876</name>
</gene>
<organism evidence="1 2">
    <name type="scientific">Halteria grandinella</name>
    <dbReference type="NCBI Taxonomy" id="5974"/>
    <lineage>
        <taxon>Eukaryota</taxon>
        <taxon>Sar</taxon>
        <taxon>Alveolata</taxon>
        <taxon>Ciliophora</taxon>
        <taxon>Intramacronucleata</taxon>
        <taxon>Spirotrichea</taxon>
        <taxon>Stichotrichia</taxon>
        <taxon>Sporadotrichida</taxon>
        <taxon>Halteriidae</taxon>
        <taxon>Halteria</taxon>
    </lineage>
</organism>
<reference evidence="1" key="1">
    <citation type="submission" date="2019-06" db="EMBL/GenBank/DDBJ databases">
        <authorList>
            <person name="Zheng W."/>
        </authorList>
    </citation>
    <scope>NUCLEOTIDE SEQUENCE</scope>
    <source>
        <strain evidence="1">QDHG01</strain>
    </source>
</reference>
<name>A0A8J8NJ20_HALGN</name>
<evidence type="ECO:0000313" key="2">
    <source>
        <dbReference type="Proteomes" id="UP000785679"/>
    </source>
</evidence>
<comment type="caution">
    <text evidence="1">The sequence shown here is derived from an EMBL/GenBank/DDBJ whole genome shotgun (WGS) entry which is preliminary data.</text>
</comment>
<sequence length="70" mass="8153">MLLDLSKSRLLLQVQSKQQTCKIHILIFNLELGHSVKNDIKAPISYNRFCQENKFLKTEELSATQKHNLL</sequence>
<dbReference type="AlphaFoldDB" id="A0A8J8NJ20"/>
<keyword evidence="2" id="KW-1185">Reference proteome</keyword>
<proteinExistence type="predicted"/>
<protein>
    <submittedName>
        <fullName evidence="1">Uncharacterized protein</fullName>
    </submittedName>
</protein>
<evidence type="ECO:0000313" key="1">
    <source>
        <dbReference type="EMBL" id="TNV75629.1"/>
    </source>
</evidence>
<dbReference type="EMBL" id="RRYP01015168">
    <property type="protein sequence ID" value="TNV75629.1"/>
    <property type="molecule type" value="Genomic_DNA"/>
</dbReference>
<accession>A0A8J8NJ20</accession>